<evidence type="ECO:0000259" key="20">
    <source>
        <dbReference type="PROSITE" id="PS50026"/>
    </source>
</evidence>
<keyword evidence="8" id="KW-0677">Repeat</keyword>
<dbReference type="RefSeq" id="XP_035677232.1">
    <property type="nucleotide sequence ID" value="XM_035821339.1"/>
</dbReference>
<feature type="disulfide bond" evidence="14">
    <location>
        <begin position="1724"/>
        <end position="1733"/>
    </location>
</feature>
<evidence type="ECO:0000256" key="11">
    <source>
        <dbReference type="ARBA" id="ARBA00023136"/>
    </source>
</evidence>
<evidence type="ECO:0000256" key="4">
    <source>
        <dbReference type="ARBA" id="ARBA00022525"/>
    </source>
</evidence>
<dbReference type="Gene3D" id="2.60.120.290">
    <property type="entry name" value="Spermadhesin, CUB domain"/>
    <property type="match status" value="3"/>
</dbReference>
<feature type="transmembrane region" description="Helical" evidence="16">
    <location>
        <begin position="2561"/>
        <end position="2585"/>
    </location>
</feature>
<dbReference type="FunFam" id="2.10.25.10:FF:000045">
    <property type="entry name" value="Slit guidance ligand 2"/>
    <property type="match status" value="1"/>
</dbReference>
<dbReference type="GO" id="GO:0005509">
    <property type="term" value="F:calcium ion binding"/>
    <property type="evidence" value="ECO:0007669"/>
    <property type="project" value="InterPro"/>
</dbReference>
<evidence type="ECO:0000256" key="15">
    <source>
        <dbReference type="SAM" id="MobiDB-lite"/>
    </source>
</evidence>
<evidence type="ECO:0000256" key="3">
    <source>
        <dbReference type="ARBA" id="ARBA00004613"/>
    </source>
</evidence>
<dbReference type="FunFam" id="2.10.25.10:FF:000142">
    <property type="entry name" value="Crumbs cell polarity complex component 2"/>
    <property type="match status" value="3"/>
</dbReference>
<dbReference type="Pfam" id="PF00431">
    <property type="entry name" value="CUB"/>
    <property type="match status" value="3"/>
</dbReference>
<feature type="compositionally biased region" description="Polar residues" evidence="15">
    <location>
        <begin position="1307"/>
        <end position="1316"/>
    </location>
</feature>
<dbReference type="GO" id="GO:0005576">
    <property type="term" value="C:extracellular region"/>
    <property type="evidence" value="ECO:0007669"/>
    <property type="project" value="UniProtKB-SubCell"/>
</dbReference>
<feature type="transmembrane region" description="Helical" evidence="16">
    <location>
        <begin position="1429"/>
        <end position="1445"/>
    </location>
</feature>
<dbReference type="CDD" id="cd00054">
    <property type="entry name" value="EGF_CA"/>
    <property type="match status" value="11"/>
</dbReference>
<feature type="disulfide bond" evidence="14">
    <location>
        <begin position="1684"/>
        <end position="1693"/>
    </location>
</feature>
<evidence type="ECO:0000313" key="22">
    <source>
        <dbReference type="RefSeq" id="XP_035677232.1"/>
    </source>
</evidence>
<feature type="transmembrane region" description="Helical" evidence="16">
    <location>
        <begin position="493"/>
        <end position="516"/>
    </location>
</feature>
<gene>
    <name evidence="22" type="primary">LOC118416254</name>
</gene>
<dbReference type="InterPro" id="IPR001881">
    <property type="entry name" value="EGF-like_Ca-bd_dom"/>
</dbReference>
<dbReference type="SUPFAM" id="SSF49785">
    <property type="entry name" value="Galactose-binding domain-like"/>
    <property type="match status" value="6"/>
</dbReference>
<evidence type="ECO:0000256" key="5">
    <source>
        <dbReference type="ARBA" id="ARBA00022536"/>
    </source>
</evidence>
<feature type="transmembrane region" description="Helical" evidence="16">
    <location>
        <begin position="560"/>
        <end position="578"/>
    </location>
</feature>
<feature type="disulfide bond" evidence="14">
    <location>
        <begin position="1952"/>
        <end position="1961"/>
    </location>
</feature>
<comment type="subcellular location">
    <subcellularLocation>
        <location evidence="1">Endomembrane system</location>
        <topology evidence="1">Peripheral membrane protein</topology>
    </subcellularLocation>
    <subcellularLocation>
        <location evidence="2">Membrane</location>
        <topology evidence="2">Single-pass type I membrane protein</topology>
    </subcellularLocation>
    <subcellularLocation>
        <location evidence="3">Secreted</location>
    </subcellularLocation>
</comment>
<feature type="domain" description="CUB" evidence="18">
    <location>
        <begin position="581"/>
        <end position="705"/>
    </location>
</feature>
<dbReference type="GO" id="GO:0012505">
    <property type="term" value="C:endomembrane system"/>
    <property type="evidence" value="ECO:0007669"/>
    <property type="project" value="UniProtKB-SubCell"/>
</dbReference>
<feature type="transmembrane region" description="Helical" evidence="16">
    <location>
        <begin position="1335"/>
        <end position="1358"/>
    </location>
</feature>
<keyword evidence="6 16" id="KW-0812">Transmembrane</keyword>
<feature type="region of interest" description="Disordered" evidence="15">
    <location>
        <begin position="2527"/>
        <end position="2555"/>
    </location>
</feature>
<feature type="region of interest" description="Disordered" evidence="15">
    <location>
        <begin position="2325"/>
        <end position="2359"/>
    </location>
</feature>
<keyword evidence="5 14" id="KW-0245">EGF-like domain</keyword>
<feature type="domain" description="EGF-like" evidence="20">
    <location>
        <begin position="251"/>
        <end position="287"/>
    </location>
</feature>
<dbReference type="InterPro" id="IPR013032">
    <property type="entry name" value="EGF-like_CS"/>
</dbReference>
<dbReference type="SMART" id="SM00179">
    <property type="entry name" value="EGF_CA"/>
    <property type="match status" value="11"/>
</dbReference>
<protein>
    <submittedName>
        <fullName evidence="22">Uncharacterized protein LOC118416254</fullName>
    </submittedName>
</protein>
<dbReference type="SMART" id="SM00181">
    <property type="entry name" value="EGF"/>
    <property type="match status" value="10"/>
</dbReference>
<feature type="chain" id="PRO_5039919164" evidence="17">
    <location>
        <begin position="26"/>
        <end position="2642"/>
    </location>
</feature>
<dbReference type="InterPro" id="IPR000152">
    <property type="entry name" value="EGF-type_Asp/Asn_hydroxyl_site"/>
</dbReference>
<keyword evidence="9" id="KW-0130">Cell adhesion</keyword>
<proteinExistence type="predicted"/>
<keyword evidence="13" id="KW-0325">Glycoprotein</keyword>
<dbReference type="KEGG" id="bfo:118416254"/>
<keyword evidence="21" id="KW-1185">Reference proteome</keyword>
<feature type="domain" description="EGF-like" evidence="20">
    <location>
        <begin position="154"/>
        <end position="179"/>
    </location>
</feature>
<keyword evidence="12 14" id="KW-1015">Disulfide bond</keyword>
<keyword evidence="4" id="KW-0964">Secreted</keyword>
<dbReference type="GO" id="GO:0016020">
    <property type="term" value="C:membrane"/>
    <property type="evidence" value="ECO:0007669"/>
    <property type="project" value="UniProtKB-SubCell"/>
</dbReference>
<name>A0A9J7L715_BRAFL</name>
<reference evidence="21" key="1">
    <citation type="journal article" date="2020" name="Nat. Ecol. Evol.">
        <title>Deeply conserved synteny resolves early events in vertebrate evolution.</title>
        <authorList>
            <person name="Simakov O."/>
            <person name="Marletaz F."/>
            <person name="Yue J.X."/>
            <person name="O'Connell B."/>
            <person name="Jenkins J."/>
            <person name="Brandt A."/>
            <person name="Calef R."/>
            <person name="Tung C.H."/>
            <person name="Huang T.K."/>
            <person name="Schmutz J."/>
            <person name="Satoh N."/>
            <person name="Yu J.K."/>
            <person name="Putnam N.H."/>
            <person name="Green R.E."/>
            <person name="Rokhsar D.S."/>
        </authorList>
    </citation>
    <scope>NUCLEOTIDE SEQUENCE [LARGE SCALE GENOMIC DNA]</scope>
    <source>
        <strain evidence="21">S238N-H82</strain>
    </source>
</reference>
<feature type="compositionally biased region" description="Low complexity" evidence="15">
    <location>
        <begin position="2326"/>
        <end position="2344"/>
    </location>
</feature>
<reference evidence="22" key="2">
    <citation type="submission" date="2025-08" db="UniProtKB">
        <authorList>
            <consortium name="RefSeq"/>
        </authorList>
    </citation>
    <scope>IDENTIFICATION</scope>
    <source>
        <strain evidence="22">S238N-H82</strain>
        <tissue evidence="22">Testes</tissue>
    </source>
</reference>
<dbReference type="PROSITE" id="PS50022">
    <property type="entry name" value="FA58C_3"/>
    <property type="match status" value="6"/>
</dbReference>
<feature type="domain" description="CUB" evidence="18">
    <location>
        <begin position="1453"/>
        <end position="1577"/>
    </location>
</feature>
<evidence type="ECO:0000259" key="19">
    <source>
        <dbReference type="PROSITE" id="PS50022"/>
    </source>
</evidence>
<dbReference type="InterPro" id="IPR000742">
    <property type="entry name" value="EGF"/>
</dbReference>
<dbReference type="SUPFAM" id="SSF49854">
    <property type="entry name" value="Spermadhesin, CUB domain"/>
    <property type="match status" value="3"/>
</dbReference>
<dbReference type="SMART" id="SM00042">
    <property type="entry name" value="CUB"/>
    <property type="match status" value="3"/>
</dbReference>
<dbReference type="FunFam" id="2.10.25.10:FF:000109">
    <property type="entry name" value="Notch homolog 4, [Drosophila]"/>
    <property type="match status" value="2"/>
</dbReference>
<feature type="disulfide bond" evidence="14">
    <location>
        <begin position="1644"/>
        <end position="1653"/>
    </location>
</feature>
<feature type="disulfide bond" evidence="14">
    <location>
        <begin position="1604"/>
        <end position="1613"/>
    </location>
</feature>
<evidence type="ECO:0000259" key="18">
    <source>
        <dbReference type="PROSITE" id="PS01180"/>
    </source>
</evidence>
<dbReference type="Pfam" id="PF00008">
    <property type="entry name" value="EGF"/>
    <property type="match status" value="10"/>
</dbReference>
<feature type="disulfide bond" evidence="14">
    <location>
        <begin position="732"/>
        <end position="741"/>
    </location>
</feature>
<dbReference type="CDD" id="cd00041">
    <property type="entry name" value="CUB"/>
    <property type="match status" value="3"/>
</dbReference>
<dbReference type="PROSITE" id="PS00022">
    <property type="entry name" value="EGF_1"/>
    <property type="match status" value="10"/>
</dbReference>
<dbReference type="InterPro" id="IPR009030">
    <property type="entry name" value="Growth_fac_rcpt_cys_sf"/>
</dbReference>
<sequence length="2642" mass="278435">MMPFGNHITVCVLILTTFGPLGSIGQTCGGTLNEDTTTRNFTSPNYPERLSADVTCEWIIEEPMGQVQLQFQDFDFPPTVFGCSDFNPFLSIYDGSTASAPSLGQYCGDENDIYAPPGVVVSSSGSLRVHFYSGNFGGLLPGQGFAATFSFQGDVDHCASSPCTNGGTCVNAPNGFQCLLSRTSCMLPLGMASGDIEDSQISASTERTGYEAYKGRLNGPRAWQADVANTNQWLQVNFNTRTIITGIQTQEYDHCASLPCSNGGTCVNGPVSFQCLCPPEYVGTQCQVLKSLCSLPLGMASGDIEDSQISASTERTGYEAYKGRLNGPRAWQADVANTNQWLQVNFNNRTIITGIQTQGLWGGHVKSYRLLYGATEDGLLMYKDTGSNIDKVFDANSDGSAVVSHVLEVPVTTSIVRVNPQDFTANLIRLRIEMLGCEASTSKKTNIPLPVETTKPDLIKTTKTLWKHTTSAEDGGKAEQSGDSGGGGGNTAVFAAAGAAGGVAVLVGVGVSIFICRRRGSTCMIRVLSESYTTSSWHVFNNRAMVKEYRRNKMISSGKILVVRVLMLVAFGALGSMGQNCGGTLNKDSPTRNFTSPNYPRPVQDGVTCDWIIEAPMGQVHLQFDDFIFAPAVFGCSDFNAFVSVYDGSSTSSPSLGRYCGDEIGNFAPPDVIQSSSGSLFVRFYSGTFVGLTSGQGFVSTFSFPDHADCTDVVCQNGGTCTDTPSGYSCFCAAGFTGLQCETENVDYCASSPCTNDGTCVNVLGGFQCECTSEYVGTQCQVLKSSCLMPLGMESGYIEDSQISASTEKTGYEAYKGRLNGPRAWQANIANTNQWLQVNFTTRTIITGIQTQGLWGGHVKSYRLLYGDAEDGLSVYKEPGSDGSKVFDANSDGVTVVSHDLDVPIIASIARVNPQSFTNNLLRLRMELLGCEEPALPLTTQPATTTPSTTTVQSTAMPTTHATTTEDVSTVAQTTSASPTTQPATTSVATTSATTQPTLPPSTQSRTTEMPTTSMSQTTTDLTTVIPSSPLAVSTTMTSTNETTDAQTLTTLEISTETRSTSTTPTVETSGTTMIITPSSSWTMPGVETTEETTVPHAITHTATATTTMVETSGTTMVPTTTTAATTPGLDTTDVTTTSEATAATTATTTAMAETSGTTMVPNPTTAATTPGLDTTEVTTTAEATATTTATSTTLVETLGTTMAPTPTTAATTPGVDTTEATTVAHTTTAVTTAAASTTPMLETSQIAKASTPVATTKSTSPMVETSAKVTTVKTYVHTTTTEDSTPMKTNIPLPKTTKTDPKKTTASLSKYTTTAKDGDKESQTGDSGGGGNTVVFAAAGATGGVAVLVGVGVTVFICRRRRRDSDACRVPMERLGTKSIDSKPDSTSAEVAIGNPLYGAMDEPNKVSLAVNDSFCSVRGRQGKMTPYGSYVLLVVLMLENPALQGSMGQTCGGTLNRDSPTRNITSPDYPNPIQALITCDWIIEAPTGQVQLRFEEFSFFQTMRCTTSEPTVSIFDGSSISDPSLGRYCGNENGNLAPPDVTVSSSGSLLVHYYSGRYGGAGVAGEGFIATFSFPGVVDCASSPCTNGGTCVNRPDGFLCLCLPEYVGTRCEDTAGVDHCASSPCTNAGTCVNGPDSFQCLCPPEYVGTRCEDAAGVDHCASSPCTNVGTCVNGPDSFQCLCPPEYVGTRCEDAAGVDHCASSPCTNAGTCVNGPDSFQCLCPPEYVGTRCEDAAGVDHCASSPCTNVGTCVNGPDSFQCLCPPEYVGTLCQVSKSSCLLPLGMENGDIEDSQISASTEKTGYEAYKGRLNGPRAWQADVANTNQWLQVNFNNRTIITGIQTQGLWGGHVKSYRLLYGDKEDGLTMYKETGFNNSKIFDANSEGRTVVTSNFSLPILASILRVNPQDFTYNLIRLRLELLGCDDIDHCASSPCINGGTCLNVPDGFQCLCIPEYVGTRCQVSKSSCMLPLGMASGYIEDSQISASTEKTGYESYKGRLNGPRAWQPVLADTNQWLQVNFNNRTIITGIQTQGLWGGHVKSYRLLYGDTEDGLTMYKETAANSSKVFDANSEGTTVVSHDLDAPILTSILRLNPRDFTNNLIRLRLELLGCEDVDHCASSPCTNGGTCVHLTDSYQCMCPPEYVGTQCQVSKASCMLALGMANGDIEDSQISASSEVAGYEAYKGRLNGPRAWEANVSDTNQWLQVNFTTRTIITGIQTQGLWGGHVKSYRLLYGDTENGLSMYRETGSNSSKVFDANSDGTTVVTNGLDVPFITSILRVNPQDFKGTLIRLRMEVLGCGDVVPSASTQSAGLTTQSAYTSAALSTSRTVTTDDVSTVSQTTSALSTTGKSSTQPTVATTSATTQLTFLPSTQSVALGQSSTALTTTTLPVSPTTPRTIAPPVETTTVIVETTTAGTTTVPPPTTTATVPTQTSPIVVTTDTTTAAHPTTAETPAKPTTPKLETTATTKVTTLPPIATTVATRMVETSQTITLPTSVNKMTTGVSTSTTRATNAPLLVKTTKPDDLIKTTKSSTPKHTTAAKEGDKEAQTGDSGGGGNTAVFAAAGAAGGVAVLVGVGVTVFICRRRKMNPEASGVPMQRLDASNAHNTDHSSTDVEIENPLYGAMDGINALGINVTDSSA</sequence>
<feature type="domain" description="EGF-like" evidence="20">
    <location>
        <begin position="1658"/>
        <end position="1694"/>
    </location>
</feature>
<evidence type="ECO:0000256" key="10">
    <source>
        <dbReference type="ARBA" id="ARBA00022989"/>
    </source>
</evidence>
<dbReference type="OrthoDB" id="5772665at2759"/>
<dbReference type="PROSITE" id="PS50026">
    <property type="entry name" value="EGF_3"/>
    <property type="match status" value="11"/>
</dbReference>
<feature type="domain" description="EGF-like" evidence="20">
    <location>
        <begin position="1618"/>
        <end position="1654"/>
    </location>
</feature>
<feature type="region of interest" description="Disordered" evidence="15">
    <location>
        <begin position="937"/>
        <end position="1018"/>
    </location>
</feature>
<feature type="compositionally biased region" description="Low complexity" evidence="15">
    <location>
        <begin position="2530"/>
        <end position="2539"/>
    </location>
</feature>
<evidence type="ECO:0000256" key="9">
    <source>
        <dbReference type="ARBA" id="ARBA00022889"/>
    </source>
</evidence>
<feature type="domain" description="F5/8 type C" evidence="19">
    <location>
        <begin position="1968"/>
        <end position="2112"/>
    </location>
</feature>
<dbReference type="PROSITE" id="PS01286">
    <property type="entry name" value="FA58C_2"/>
    <property type="match status" value="4"/>
</dbReference>
<feature type="domain" description="EGF-like" evidence="20">
    <location>
        <begin position="1926"/>
        <end position="1962"/>
    </location>
</feature>
<evidence type="ECO:0000256" key="16">
    <source>
        <dbReference type="SAM" id="Phobius"/>
    </source>
</evidence>
<feature type="domain" description="EGF-like" evidence="20">
    <location>
        <begin position="1698"/>
        <end position="1734"/>
    </location>
</feature>
<dbReference type="InterPro" id="IPR035914">
    <property type="entry name" value="Sperma_CUB_dom_sf"/>
</dbReference>
<feature type="domain" description="EGF-like" evidence="20">
    <location>
        <begin position="706"/>
        <end position="742"/>
    </location>
</feature>
<organism evidence="21 22">
    <name type="scientific">Branchiostoma floridae</name>
    <name type="common">Florida lancelet</name>
    <name type="synonym">Amphioxus</name>
    <dbReference type="NCBI Taxonomy" id="7739"/>
    <lineage>
        <taxon>Eukaryota</taxon>
        <taxon>Metazoa</taxon>
        <taxon>Chordata</taxon>
        <taxon>Cephalochordata</taxon>
        <taxon>Leptocardii</taxon>
        <taxon>Amphioxiformes</taxon>
        <taxon>Branchiostomatidae</taxon>
        <taxon>Branchiostoma</taxon>
    </lineage>
</organism>
<dbReference type="InterPro" id="IPR050633">
    <property type="entry name" value="Neuropilin_MCO_CoagFactor"/>
</dbReference>
<evidence type="ECO:0000256" key="2">
    <source>
        <dbReference type="ARBA" id="ARBA00004479"/>
    </source>
</evidence>
<dbReference type="GO" id="GO:0007155">
    <property type="term" value="P:cell adhesion"/>
    <property type="evidence" value="ECO:0007669"/>
    <property type="project" value="UniProtKB-KW"/>
</dbReference>
<dbReference type="Pfam" id="PF00754">
    <property type="entry name" value="F5_F8_type_C"/>
    <property type="match status" value="5"/>
</dbReference>
<feature type="domain" description="CUB" evidence="18">
    <location>
        <begin position="28"/>
        <end position="152"/>
    </location>
</feature>
<feature type="domain" description="F5/8 type C" evidence="19">
    <location>
        <begin position="1780"/>
        <end position="1924"/>
    </location>
</feature>
<evidence type="ECO:0000256" key="14">
    <source>
        <dbReference type="PROSITE-ProRule" id="PRU00076"/>
    </source>
</evidence>
<dbReference type="SUPFAM" id="SSF57196">
    <property type="entry name" value="EGF/Laminin"/>
    <property type="match status" value="6"/>
</dbReference>
<feature type="domain" description="F5/8 type C" evidence="19">
    <location>
        <begin position="185"/>
        <end position="250"/>
    </location>
</feature>
<keyword evidence="7 17" id="KW-0732">Signal</keyword>
<comment type="caution">
    <text evidence="14">Lacks conserved residue(s) required for the propagation of feature annotation.</text>
</comment>
<evidence type="ECO:0000256" key="6">
    <source>
        <dbReference type="ARBA" id="ARBA00022692"/>
    </source>
</evidence>
<dbReference type="GeneID" id="118416254"/>
<feature type="domain" description="EGF-like" evidence="20">
    <location>
        <begin position="1738"/>
        <end position="1774"/>
    </location>
</feature>
<dbReference type="InterPro" id="IPR000421">
    <property type="entry name" value="FA58C"/>
</dbReference>
<dbReference type="Gene3D" id="2.60.120.260">
    <property type="entry name" value="Galactose-binding domain-like"/>
    <property type="match status" value="6"/>
</dbReference>
<feature type="domain" description="EGF-like" evidence="20">
    <location>
        <begin position="2114"/>
        <end position="2150"/>
    </location>
</feature>
<evidence type="ECO:0000256" key="8">
    <source>
        <dbReference type="ARBA" id="ARBA00022737"/>
    </source>
</evidence>
<evidence type="ECO:0000256" key="13">
    <source>
        <dbReference type="ARBA" id="ARBA00023180"/>
    </source>
</evidence>
<feature type="domain" description="F5/8 type C" evidence="19">
    <location>
        <begin position="787"/>
        <end position="931"/>
    </location>
</feature>
<dbReference type="Proteomes" id="UP000001554">
    <property type="component" value="Chromosome 5"/>
</dbReference>
<dbReference type="CDD" id="cd00057">
    <property type="entry name" value="FA58C"/>
    <property type="match status" value="5"/>
</dbReference>
<feature type="disulfide bond" evidence="14">
    <location>
        <begin position="2140"/>
        <end position="2149"/>
    </location>
</feature>
<dbReference type="InterPro" id="IPR008979">
    <property type="entry name" value="Galactose-bd-like_sf"/>
</dbReference>
<dbReference type="Gene3D" id="2.10.25.10">
    <property type="entry name" value="Laminin"/>
    <property type="match status" value="11"/>
</dbReference>
<dbReference type="InterPro" id="IPR000859">
    <property type="entry name" value="CUB_dom"/>
</dbReference>
<feature type="signal peptide" evidence="17">
    <location>
        <begin position="1"/>
        <end position="25"/>
    </location>
</feature>
<dbReference type="PANTHER" id="PTHR46806:SF5">
    <property type="entry name" value="F5_8 TYPE C DOMAIN-CONTAINING PROTEIN"/>
    <property type="match status" value="1"/>
</dbReference>
<evidence type="ECO:0000256" key="7">
    <source>
        <dbReference type="ARBA" id="ARBA00022729"/>
    </source>
</evidence>
<feature type="domain" description="EGF-like" evidence="20">
    <location>
        <begin position="1578"/>
        <end position="1614"/>
    </location>
</feature>
<evidence type="ECO:0000256" key="17">
    <source>
        <dbReference type="SAM" id="SignalP"/>
    </source>
</evidence>
<dbReference type="PROSITE" id="PS01285">
    <property type="entry name" value="FA58C_1"/>
    <property type="match status" value="5"/>
</dbReference>
<feature type="region of interest" description="Disordered" evidence="15">
    <location>
        <begin position="1282"/>
        <end position="1330"/>
    </location>
</feature>
<dbReference type="FunFam" id="2.10.25.10:FF:000122">
    <property type="entry name" value="Protein crumbs homolog 2"/>
    <property type="match status" value="1"/>
</dbReference>
<accession>A0A9J7L715</accession>
<evidence type="ECO:0000313" key="21">
    <source>
        <dbReference type="Proteomes" id="UP000001554"/>
    </source>
</evidence>
<feature type="disulfide bond" evidence="14">
    <location>
        <begin position="277"/>
        <end position="286"/>
    </location>
</feature>
<dbReference type="SUPFAM" id="SSF57184">
    <property type="entry name" value="Growth factor receptor domain"/>
    <property type="match status" value="2"/>
</dbReference>
<evidence type="ECO:0000256" key="1">
    <source>
        <dbReference type="ARBA" id="ARBA00004184"/>
    </source>
</evidence>
<dbReference type="PROSITE" id="PS01186">
    <property type="entry name" value="EGF_2"/>
    <property type="match status" value="1"/>
</dbReference>
<feature type="disulfide bond" evidence="14">
    <location>
        <begin position="1764"/>
        <end position="1773"/>
    </location>
</feature>
<evidence type="ECO:0000256" key="12">
    <source>
        <dbReference type="ARBA" id="ARBA00023157"/>
    </source>
</evidence>
<feature type="domain" description="F5/8 type C" evidence="19">
    <location>
        <begin position="2155"/>
        <end position="2300"/>
    </location>
</feature>
<feature type="compositionally biased region" description="Basic and acidic residues" evidence="15">
    <location>
        <begin position="2541"/>
        <end position="2550"/>
    </location>
</feature>
<feature type="region of interest" description="Disordered" evidence="15">
    <location>
        <begin position="2594"/>
        <end position="2615"/>
    </location>
</feature>
<dbReference type="Pfam" id="PF12661">
    <property type="entry name" value="hEGF"/>
    <property type="match status" value="1"/>
</dbReference>
<feature type="domain" description="F5/8 type C" evidence="19">
    <location>
        <begin position="293"/>
        <end position="437"/>
    </location>
</feature>
<dbReference type="PROSITE" id="PS01180">
    <property type="entry name" value="CUB"/>
    <property type="match status" value="3"/>
</dbReference>
<feature type="region of interest" description="Disordered" evidence="15">
    <location>
        <begin position="1153"/>
        <end position="1173"/>
    </location>
</feature>
<dbReference type="SMART" id="SM00231">
    <property type="entry name" value="FA58C"/>
    <property type="match status" value="5"/>
</dbReference>
<keyword evidence="11 16" id="KW-0472">Membrane</keyword>
<keyword evidence="10 16" id="KW-1133">Transmembrane helix</keyword>
<dbReference type="PROSITE" id="PS00010">
    <property type="entry name" value="ASX_HYDROXYL"/>
    <property type="match status" value="9"/>
</dbReference>
<dbReference type="PANTHER" id="PTHR46806">
    <property type="entry name" value="F5/8 TYPE C DOMAIN-CONTAINING PROTEIN"/>
    <property type="match status" value="1"/>
</dbReference>
<feature type="disulfide bond" evidence="14">
    <location>
        <begin position="771"/>
        <end position="780"/>
    </location>
</feature>
<dbReference type="FunFam" id="2.10.25.10:FF:000434">
    <property type="entry name" value="Predicted protein"/>
    <property type="match status" value="3"/>
</dbReference>
<dbReference type="GO" id="GO:0007399">
    <property type="term" value="P:nervous system development"/>
    <property type="evidence" value="ECO:0007669"/>
    <property type="project" value="UniProtKB-ARBA"/>
</dbReference>
<feature type="domain" description="EGF-like" evidence="20">
    <location>
        <begin position="745"/>
        <end position="781"/>
    </location>
</feature>